<sequence>MSCWETLGLPVDADARSIKRHYAALLKRTRPDDDAEAFQRLRGAYEQALEIERRRCESDVPVDTAEKESAVTVAETTASASTSSARQLAEQLLQGVRLEDLDERYAQACSSQCADTFEEHLLHLCSTIDSAQALALAQWGLKQFHWLTPWQRKDLPVPALQRLQQQLFLHLEQQLAQVLARGDLDAFRQDYRQFMQAPWVQALERRKQCDLVLIKVLLESPFWSTPLFEEFSQLRGWETPTEYDVEPDANWQELKVRGRTEAFVDEQKHLAALGPPTPEARAARLLFLPMTPTQRLVFARSLSKEDWEACQQLSATVHNEYPWLRPSMPEGNPFFWRPLVHNNGGGSMYVAAAVAAGVSGIAQFGFARAALSAAILWGVAFVVSTWLCLELWQPLAERLGKLEYVLTSRFARWLSPRRPASLVLREILPCWLLAALVAAGGGFAAMLSYGATLLLLGTLNRAGKYSFLIVPEPSAPSTRRRRPKVVLGALLIGLLALIAYRNHTHLSPGQGLQEWPERLCSRAPDLAECMIPSNREHWYGAEQAGATR</sequence>
<name>A0A1H6NZT0_9PSED</name>
<dbReference type="EMBL" id="LT629972">
    <property type="protein sequence ID" value="SEI18725.1"/>
    <property type="molecule type" value="Genomic_DNA"/>
</dbReference>
<protein>
    <recommendedName>
        <fullName evidence="3">J domain-containing protein</fullName>
    </recommendedName>
</protein>
<dbReference type="PROSITE" id="PS50076">
    <property type="entry name" value="DNAJ_2"/>
    <property type="match status" value="1"/>
</dbReference>
<feature type="domain" description="J" evidence="3">
    <location>
        <begin position="2"/>
        <end position="62"/>
    </location>
</feature>
<evidence type="ECO:0000313" key="4">
    <source>
        <dbReference type="EMBL" id="SEI18725.1"/>
    </source>
</evidence>
<dbReference type="CDD" id="cd06257">
    <property type="entry name" value="DnaJ"/>
    <property type="match status" value="1"/>
</dbReference>
<gene>
    <name evidence="4" type="ORF">SAMN05216581_3758</name>
</gene>
<feature type="transmembrane region" description="Helical" evidence="2">
    <location>
        <begin position="374"/>
        <end position="392"/>
    </location>
</feature>
<reference evidence="4 5" key="1">
    <citation type="submission" date="2016-10" db="EMBL/GenBank/DDBJ databases">
        <authorList>
            <person name="de Groot N.N."/>
        </authorList>
    </citation>
    <scope>NUCLEOTIDE SEQUENCE [LARGE SCALE GENOMIC DNA]</scope>
    <source>
        <strain evidence="4 5">LMG 2158</strain>
    </source>
</reference>
<feature type="transmembrane region" description="Helical" evidence="2">
    <location>
        <begin position="348"/>
        <end position="367"/>
    </location>
</feature>
<keyword evidence="2" id="KW-1133">Transmembrane helix</keyword>
<dbReference type="AlphaFoldDB" id="A0A1H6NZT0"/>
<dbReference type="Proteomes" id="UP000182272">
    <property type="component" value="Chromosome I"/>
</dbReference>
<feature type="transmembrane region" description="Helical" evidence="2">
    <location>
        <begin position="431"/>
        <end position="456"/>
    </location>
</feature>
<evidence type="ECO:0000256" key="2">
    <source>
        <dbReference type="SAM" id="Phobius"/>
    </source>
</evidence>
<accession>A0A1H6NZT0</accession>
<evidence type="ECO:0000256" key="1">
    <source>
        <dbReference type="ARBA" id="ARBA00023186"/>
    </source>
</evidence>
<dbReference type="SUPFAM" id="SSF46565">
    <property type="entry name" value="Chaperone J-domain"/>
    <property type="match status" value="1"/>
</dbReference>
<organism evidence="4 5">
    <name type="scientific">Pseudomonas asplenii</name>
    <dbReference type="NCBI Taxonomy" id="53407"/>
    <lineage>
        <taxon>Bacteria</taxon>
        <taxon>Pseudomonadati</taxon>
        <taxon>Pseudomonadota</taxon>
        <taxon>Gammaproteobacteria</taxon>
        <taxon>Pseudomonadales</taxon>
        <taxon>Pseudomonadaceae</taxon>
        <taxon>Pseudomonas</taxon>
    </lineage>
</organism>
<feature type="transmembrane region" description="Helical" evidence="2">
    <location>
        <begin position="485"/>
        <end position="502"/>
    </location>
</feature>
<dbReference type="InterPro" id="IPR001623">
    <property type="entry name" value="DnaJ_domain"/>
</dbReference>
<dbReference type="InterPro" id="IPR036869">
    <property type="entry name" value="J_dom_sf"/>
</dbReference>
<evidence type="ECO:0000259" key="3">
    <source>
        <dbReference type="PROSITE" id="PS50076"/>
    </source>
</evidence>
<keyword evidence="2" id="KW-0472">Membrane</keyword>
<proteinExistence type="predicted"/>
<evidence type="ECO:0000313" key="5">
    <source>
        <dbReference type="Proteomes" id="UP000182272"/>
    </source>
</evidence>
<dbReference type="Gene3D" id="1.10.287.110">
    <property type="entry name" value="DnaJ domain"/>
    <property type="match status" value="1"/>
</dbReference>
<keyword evidence="2" id="KW-0812">Transmembrane</keyword>
<keyword evidence="1" id="KW-0143">Chaperone</keyword>